<keyword evidence="2 6" id="KW-0349">Heme</keyword>
<evidence type="ECO:0000259" key="8">
    <source>
        <dbReference type="PROSITE" id="PS51007"/>
    </source>
</evidence>
<dbReference type="Proteomes" id="UP000002745">
    <property type="component" value="Chromosome"/>
</dbReference>
<accession>C6XQ33</accession>
<organism evidence="9 10">
    <name type="scientific">Hirschia baltica (strain ATCC 49814 / DSM 5838 / IFAM 1418)</name>
    <dbReference type="NCBI Taxonomy" id="582402"/>
    <lineage>
        <taxon>Bacteria</taxon>
        <taxon>Pseudomonadati</taxon>
        <taxon>Pseudomonadota</taxon>
        <taxon>Alphaproteobacteria</taxon>
        <taxon>Hyphomonadales</taxon>
        <taxon>Hyphomonadaceae</taxon>
        <taxon>Hirschia</taxon>
    </lineage>
</organism>
<dbReference type="PRINTS" id="PR00604">
    <property type="entry name" value="CYTCHRMECIAB"/>
</dbReference>
<dbReference type="InterPro" id="IPR009056">
    <property type="entry name" value="Cyt_c-like_dom"/>
</dbReference>
<protein>
    <submittedName>
        <fullName evidence="9">Cytochrome c class I</fullName>
    </submittedName>
</protein>
<dbReference type="Pfam" id="PF00034">
    <property type="entry name" value="Cytochrom_C"/>
    <property type="match status" value="1"/>
</dbReference>
<dbReference type="GO" id="GO:0009055">
    <property type="term" value="F:electron transfer activity"/>
    <property type="evidence" value="ECO:0007669"/>
    <property type="project" value="InterPro"/>
</dbReference>
<name>C6XQ33_HIRBI</name>
<dbReference type="GO" id="GO:0046872">
    <property type="term" value="F:metal ion binding"/>
    <property type="evidence" value="ECO:0007669"/>
    <property type="project" value="UniProtKB-KW"/>
</dbReference>
<feature type="region of interest" description="Disordered" evidence="7">
    <location>
        <begin position="272"/>
        <end position="299"/>
    </location>
</feature>
<keyword evidence="3 6" id="KW-0479">Metal-binding</keyword>
<sequence>MSDLGLNKIMAAAFSTGLAILGLNAASDAFFEHDGPEQPGYLVEVAATDAGHGDDEPKWIPPTDYGVLLAEADIAKGQKKVAACASCHNFEPNGPNGTGPGLYDVVMRDKASHGGFGYSDALISLGGQWDYASLDGFLKNPKKYASGTAMNYAGLSKETDRMNVIAYLHSLSASPAPLPAPLPPEAFIEPTSGEEAHGDVVDAAHETAEDAGHAVDAAHEEVENVSADAEAGVDALTDAAEGAQSDVADAVEEATETASDTASSIVDDVTEAVESATDEVEEAAEEVGEEVDTEHGPHN</sequence>
<keyword evidence="1" id="KW-0813">Transport</keyword>
<evidence type="ECO:0000313" key="9">
    <source>
        <dbReference type="EMBL" id="ACT58550.1"/>
    </source>
</evidence>
<dbReference type="Gene3D" id="1.10.760.10">
    <property type="entry name" value="Cytochrome c-like domain"/>
    <property type="match status" value="1"/>
</dbReference>
<evidence type="ECO:0000256" key="5">
    <source>
        <dbReference type="ARBA" id="ARBA00023004"/>
    </source>
</evidence>
<evidence type="ECO:0000256" key="3">
    <source>
        <dbReference type="ARBA" id="ARBA00022723"/>
    </source>
</evidence>
<dbReference type="AlphaFoldDB" id="C6XQ33"/>
<evidence type="ECO:0000256" key="7">
    <source>
        <dbReference type="SAM" id="MobiDB-lite"/>
    </source>
</evidence>
<dbReference type="InterPro" id="IPR036909">
    <property type="entry name" value="Cyt_c-like_dom_sf"/>
</dbReference>
<dbReference type="eggNOG" id="COG3474">
    <property type="taxonomic scope" value="Bacteria"/>
</dbReference>
<evidence type="ECO:0000256" key="4">
    <source>
        <dbReference type="ARBA" id="ARBA00022982"/>
    </source>
</evidence>
<keyword evidence="5 6" id="KW-0408">Iron</keyword>
<dbReference type="HOGENOM" id="CLU_060944_4_2_5"/>
<keyword evidence="4" id="KW-0249">Electron transport</keyword>
<dbReference type="SUPFAM" id="SSF46626">
    <property type="entry name" value="Cytochrome c"/>
    <property type="match status" value="1"/>
</dbReference>
<feature type="domain" description="Cytochrome c" evidence="8">
    <location>
        <begin position="72"/>
        <end position="172"/>
    </location>
</feature>
<dbReference type="EMBL" id="CP001678">
    <property type="protein sequence ID" value="ACT58550.1"/>
    <property type="molecule type" value="Genomic_DNA"/>
</dbReference>
<dbReference type="RefSeq" id="WP_015826700.1">
    <property type="nucleotide sequence ID" value="NC_012982.1"/>
</dbReference>
<reference evidence="10" key="1">
    <citation type="journal article" date="2011" name="J. Bacteriol.">
        <title>Genome sequences of eight morphologically diverse alphaproteobacteria.</title>
        <authorList>
            <consortium name="US DOE Joint Genome Institute"/>
            <person name="Brown P.J."/>
            <person name="Kysela D.T."/>
            <person name="Buechlein A."/>
            <person name="Hemmerich C."/>
            <person name="Brun Y.V."/>
        </authorList>
    </citation>
    <scope>NUCLEOTIDE SEQUENCE [LARGE SCALE GENOMIC DNA]</scope>
    <source>
        <strain evidence="10">ATCC 49814 / DSM 5838 / IFAM 1418</strain>
    </source>
</reference>
<dbReference type="InterPro" id="IPR002327">
    <property type="entry name" value="Cyt_c_1A/1B"/>
</dbReference>
<feature type="compositionally biased region" description="Acidic residues" evidence="7">
    <location>
        <begin position="272"/>
        <end position="292"/>
    </location>
</feature>
<dbReference type="Gene3D" id="1.20.120.20">
    <property type="entry name" value="Apolipoprotein"/>
    <property type="match status" value="1"/>
</dbReference>
<dbReference type="STRING" id="582402.Hbal_0856"/>
<evidence type="ECO:0000256" key="2">
    <source>
        <dbReference type="ARBA" id="ARBA00022617"/>
    </source>
</evidence>
<evidence type="ECO:0000256" key="1">
    <source>
        <dbReference type="ARBA" id="ARBA00022448"/>
    </source>
</evidence>
<evidence type="ECO:0000313" key="10">
    <source>
        <dbReference type="Proteomes" id="UP000002745"/>
    </source>
</evidence>
<gene>
    <name evidence="9" type="ordered locus">Hbal_0856</name>
</gene>
<evidence type="ECO:0000256" key="6">
    <source>
        <dbReference type="PROSITE-ProRule" id="PRU00433"/>
    </source>
</evidence>
<keyword evidence="10" id="KW-1185">Reference proteome</keyword>
<proteinExistence type="predicted"/>
<dbReference type="GO" id="GO:0020037">
    <property type="term" value="F:heme binding"/>
    <property type="evidence" value="ECO:0007669"/>
    <property type="project" value="InterPro"/>
</dbReference>
<dbReference type="PROSITE" id="PS51007">
    <property type="entry name" value="CYTC"/>
    <property type="match status" value="1"/>
</dbReference>
<dbReference type="PANTHER" id="PTHR11961">
    <property type="entry name" value="CYTOCHROME C"/>
    <property type="match status" value="1"/>
</dbReference>
<dbReference type="KEGG" id="hba:Hbal_0856"/>